<reference evidence="5 6" key="1">
    <citation type="submission" date="2024-07" db="EMBL/GenBank/DDBJ databases">
        <title>Chromosome-level genome assembly of the water stick insect Ranatra chinensis (Heteroptera: Nepidae).</title>
        <authorList>
            <person name="Liu X."/>
        </authorList>
    </citation>
    <scope>NUCLEOTIDE SEQUENCE [LARGE SCALE GENOMIC DNA]</scope>
    <source>
        <strain evidence="5">Cailab_2021Rc</strain>
        <tissue evidence="5">Muscle</tissue>
    </source>
</reference>
<proteinExistence type="inferred from homology"/>
<comment type="caution">
    <text evidence="5">The sequence shown here is derived from an EMBL/GenBank/DDBJ whole genome shotgun (WGS) entry which is preliminary data.</text>
</comment>
<evidence type="ECO:0000313" key="5">
    <source>
        <dbReference type="EMBL" id="KAL1138118.1"/>
    </source>
</evidence>
<organism evidence="5 6">
    <name type="scientific">Ranatra chinensis</name>
    <dbReference type="NCBI Taxonomy" id="642074"/>
    <lineage>
        <taxon>Eukaryota</taxon>
        <taxon>Metazoa</taxon>
        <taxon>Ecdysozoa</taxon>
        <taxon>Arthropoda</taxon>
        <taxon>Hexapoda</taxon>
        <taxon>Insecta</taxon>
        <taxon>Pterygota</taxon>
        <taxon>Neoptera</taxon>
        <taxon>Paraneoptera</taxon>
        <taxon>Hemiptera</taxon>
        <taxon>Heteroptera</taxon>
        <taxon>Panheteroptera</taxon>
        <taxon>Nepomorpha</taxon>
        <taxon>Nepidae</taxon>
        <taxon>Ranatrinae</taxon>
        <taxon>Ranatra</taxon>
    </lineage>
</organism>
<evidence type="ECO:0000256" key="3">
    <source>
        <dbReference type="ARBA" id="ARBA00023242"/>
    </source>
</evidence>
<keyword evidence="3" id="KW-0539">Nucleus</keyword>
<evidence type="ECO:0000256" key="1">
    <source>
        <dbReference type="ARBA" id="ARBA00004123"/>
    </source>
</evidence>
<feature type="domain" description="DNA/RNA-binding protein Alba-like" evidence="4">
    <location>
        <begin position="1"/>
        <end position="60"/>
    </location>
</feature>
<dbReference type="Pfam" id="PF01918">
    <property type="entry name" value="Alba"/>
    <property type="match status" value="1"/>
</dbReference>
<name>A0ABD0Z795_9HEMI</name>
<comment type="similarity">
    <text evidence="2">Belongs to the histone-like Alba family.</text>
</comment>
<keyword evidence="6" id="KW-1185">Reference proteome</keyword>
<evidence type="ECO:0000256" key="2">
    <source>
        <dbReference type="ARBA" id="ARBA00008018"/>
    </source>
</evidence>
<dbReference type="PANTHER" id="PTHR13516">
    <property type="entry name" value="RIBONUCLEASE P SUBUNIT P25"/>
    <property type="match status" value="1"/>
</dbReference>
<dbReference type="PANTHER" id="PTHR13516:SF4">
    <property type="entry name" value="FI09323P"/>
    <property type="match status" value="1"/>
</dbReference>
<dbReference type="InterPro" id="IPR051958">
    <property type="entry name" value="Alba-like_NAB"/>
</dbReference>
<comment type="subcellular location">
    <subcellularLocation>
        <location evidence="1">Nucleus</location>
    </subcellularLocation>
</comment>
<dbReference type="InterPro" id="IPR002775">
    <property type="entry name" value="DNA/RNA-bd_Alba-like"/>
</dbReference>
<gene>
    <name evidence="5" type="ORF">AAG570_009810</name>
</gene>
<evidence type="ECO:0000313" key="6">
    <source>
        <dbReference type="Proteomes" id="UP001558652"/>
    </source>
</evidence>
<dbReference type="AlphaFoldDB" id="A0ABD0Z795"/>
<dbReference type="EMBL" id="JBFDAA010000004">
    <property type="protein sequence ID" value="KAL1138118.1"/>
    <property type="molecule type" value="Genomic_DNA"/>
</dbReference>
<dbReference type="GO" id="GO:0005634">
    <property type="term" value="C:nucleus"/>
    <property type="evidence" value="ECO:0007669"/>
    <property type="project" value="UniProtKB-SubCell"/>
</dbReference>
<dbReference type="InterPro" id="IPR036882">
    <property type="entry name" value="Alba-like_dom_sf"/>
</dbReference>
<dbReference type="Gene3D" id="3.30.110.20">
    <property type="entry name" value="Alba-like domain"/>
    <property type="match status" value="1"/>
</dbReference>
<protein>
    <recommendedName>
        <fullName evidence="4">DNA/RNA-binding protein Alba-like domain-containing protein</fullName>
    </recommendedName>
</protein>
<dbReference type="Proteomes" id="UP001558652">
    <property type="component" value="Unassembled WGS sequence"/>
</dbReference>
<evidence type="ECO:0000259" key="4">
    <source>
        <dbReference type="Pfam" id="PF01918"/>
    </source>
</evidence>
<accession>A0ABD0Z795</accession>
<sequence length="101" mass="11607">MQVRGGSKMRNLLDYAMKEFGEKKALVWSGYGPSVGKAISCAEIVKRQYRNVHQFNKICYVRCEEHWDPKMEGLDPLVVNRHTPMVHILLSHEPINDNLPG</sequence>
<dbReference type="SUPFAM" id="SSF82704">
    <property type="entry name" value="AlbA-like"/>
    <property type="match status" value="1"/>
</dbReference>